<gene>
    <name evidence="2" type="ORF">QYS49_07150</name>
</gene>
<sequence>MDSDNLILVEKCCSILDVEVSFINSLNENGLIELIVVEDEKYISNEQLKRLERAIQFYYGLNINIEGIDVIYHLLNQINDLQEELRIAKNKLNLLELD</sequence>
<reference evidence="2 3" key="1">
    <citation type="submission" date="2023-08" db="EMBL/GenBank/DDBJ databases">
        <title>Comparative genomics and taxonomic characterization of three novel marine species of genus Marivirga.</title>
        <authorList>
            <person name="Muhammad N."/>
            <person name="Kim S.-G."/>
        </authorList>
    </citation>
    <scope>NUCLEOTIDE SEQUENCE [LARGE SCALE GENOMIC DNA]</scope>
    <source>
        <strain evidence="2 3">BDSF4-3</strain>
    </source>
</reference>
<feature type="coiled-coil region" evidence="1">
    <location>
        <begin position="71"/>
        <end position="98"/>
    </location>
</feature>
<evidence type="ECO:0000256" key="1">
    <source>
        <dbReference type="SAM" id="Coils"/>
    </source>
</evidence>
<dbReference type="EMBL" id="CP129971">
    <property type="protein sequence ID" value="WMN12122.1"/>
    <property type="molecule type" value="Genomic_DNA"/>
</dbReference>
<evidence type="ECO:0000313" key="3">
    <source>
        <dbReference type="Proteomes" id="UP001230496"/>
    </source>
</evidence>
<name>A0AA51R9D7_9BACT</name>
<dbReference type="Gene3D" id="1.10.1660.10">
    <property type="match status" value="1"/>
</dbReference>
<proteinExistence type="predicted"/>
<protein>
    <submittedName>
        <fullName evidence="2">Chaperone modulator CbpM</fullName>
    </submittedName>
</protein>
<dbReference type="RefSeq" id="WP_308349977.1">
    <property type="nucleotide sequence ID" value="NZ_CP129971.1"/>
</dbReference>
<dbReference type="AlphaFoldDB" id="A0AA51R9D7"/>
<evidence type="ECO:0000313" key="2">
    <source>
        <dbReference type="EMBL" id="WMN12122.1"/>
    </source>
</evidence>
<keyword evidence="1" id="KW-0175">Coiled coil</keyword>
<keyword evidence="3" id="KW-1185">Reference proteome</keyword>
<accession>A0AA51R9D7</accession>
<dbReference type="KEGG" id="msaa:QYS49_07150"/>
<organism evidence="2 3">
    <name type="scientific">Marivirga salinarum</name>
    <dbReference type="NCBI Taxonomy" id="3059078"/>
    <lineage>
        <taxon>Bacteria</taxon>
        <taxon>Pseudomonadati</taxon>
        <taxon>Bacteroidota</taxon>
        <taxon>Cytophagia</taxon>
        <taxon>Cytophagales</taxon>
        <taxon>Marivirgaceae</taxon>
        <taxon>Marivirga</taxon>
    </lineage>
</organism>
<dbReference type="Proteomes" id="UP001230496">
    <property type="component" value="Chromosome"/>
</dbReference>
<dbReference type="Pfam" id="PF13591">
    <property type="entry name" value="MerR_2"/>
    <property type="match status" value="1"/>
</dbReference>